<dbReference type="Gene3D" id="3.30.2010.10">
    <property type="entry name" value="Metalloproteases ('zincins'), catalytic domain"/>
    <property type="match status" value="1"/>
</dbReference>
<keyword evidence="1" id="KW-0175">Coiled coil</keyword>
<evidence type="ECO:0000256" key="2">
    <source>
        <dbReference type="SAM" id="Phobius"/>
    </source>
</evidence>
<proteinExistence type="predicted"/>
<feature type="domain" description="Peptidase M56" evidence="3">
    <location>
        <begin position="101"/>
        <end position="284"/>
    </location>
</feature>
<feature type="transmembrane region" description="Helical" evidence="2">
    <location>
        <begin position="12"/>
        <end position="29"/>
    </location>
</feature>
<evidence type="ECO:0000313" key="5">
    <source>
        <dbReference type="Proteomes" id="UP001168528"/>
    </source>
</evidence>
<dbReference type="InterPro" id="IPR052173">
    <property type="entry name" value="Beta-lactam_resp_regulator"/>
</dbReference>
<comment type="caution">
    <text evidence="4">The sequence shown here is derived from an EMBL/GenBank/DDBJ whole genome shotgun (WGS) entry which is preliminary data.</text>
</comment>
<dbReference type="RefSeq" id="WP_302037404.1">
    <property type="nucleotide sequence ID" value="NZ_JAUKPO010000004.1"/>
</dbReference>
<dbReference type="InterPro" id="IPR008756">
    <property type="entry name" value="Peptidase_M56"/>
</dbReference>
<protein>
    <submittedName>
        <fullName evidence="4">M56 family metallopeptidase</fullName>
    </submittedName>
</protein>
<name>A0ABT8R5Q7_9BACT</name>
<gene>
    <name evidence="4" type="ORF">Q0590_10100</name>
</gene>
<accession>A0ABT8R5Q7</accession>
<keyword evidence="5" id="KW-1185">Reference proteome</keyword>
<dbReference type="CDD" id="cd07341">
    <property type="entry name" value="M56_BlaR1_MecR1_like"/>
    <property type="match status" value="1"/>
</dbReference>
<feature type="coiled-coil region" evidence="1">
    <location>
        <begin position="571"/>
        <end position="649"/>
    </location>
</feature>
<keyword evidence="2" id="KW-0812">Transmembrane</keyword>
<feature type="transmembrane region" description="Helical" evidence="2">
    <location>
        <begin position="323"/>
        <end position="342"/>
    </location>
</feature>
<evidence type="ECO:0000256" key="1">
    <source>
        <dbReference type="SAM" id="Coils"/>
    </source>
</evidence>
<keyword evidence="2" id="KW-1133">Transmembrane helix</keyword>
<keyword evidence="2" id="KW-0472">Membrane</keyword>
<organism evidence="4 5">
    <name type="scientific">Rhodocytophaga aerolata</name>
    <dbReference type="NCBI Taxonomy" id="455078"/>
    <lineage>
        <taxon>Bacteria</taxon>
        <taxon>Pseudomonadati</taxon>
        <taxon>Bacteroidota</taxon>
        <taxon>Cytophagia</taxon>
        <taxon>Cytophagales</taxon>
        <taxon>Rhodocytophagaceae</taxon>
        <taxon>Rhodocytophaga</taxon>
    </lineage>
</organism>
<evidence type="ECO:0000259" key="3">
    <source>
        <dbReference type="Pfam" id="PF05569"/>
    </source>
</evidence>
<feature type="transmembrane region" description="Helical" evidence="2">
    <location>
        <begin position="38"/>
        <end position="57"/>
    </location>
</feature>
<evidence type="ECO:0000313" key="4">
    <source>
        <dbReference type="EMBL" id="MDO1446603.1"/>
    </source>
</evidence>
<dbReference type="PANTHER" id="PTHR34978">
    <property type="entry name" value="POSSIBLE SENSOR-TRANSDUCER PROTEIN BLAR"/>
    <property type="match status" value="1"/>
</dbReference>
<reference evidence="4" key="1">
    <citation type="submission" date="2023-07" db="EMBL/GenBank/DDBJ databases">
        <title>The genome sequence of Rhodocytophaga aerolata KACC 12507.</title>
        <authorList>
            <person name="Zhang X."/>
        </authorList>
    </citation>
    <scope>NUCLEOTIDE SEQUENCE</scope>
    <source>
        <strain evidence="4">KACC 12507</strain>
    </source>
</reference>
<sequence>MKAIGWTLLHSIWQGLGIALLLALLLICLQRSSAAMRYFMATGAMLTFSILSLVTFVSEYRQATVLLHEKQTSALPASKAMGIPMELTFSSNIKSLPEAWSLHQLYPAFQAYFYQHLPLLVLLWGMGIMVLLIRFAGGYAYTQRLKNYKTVALPLDWQQTLHSLASAAQITQPVRLVESALIKIPMVIGYIKPVILLPVGTIIGLPAEQVEAILAHELAHIYRKDYLVNIFQCIIEILFFYHPGIWWISARIREEREHCCDDLALSICGNTLTFAKALANLEQITHHTPALAMGFSGKGNQLLIRIKRLGNTQVRKPDFMEGFLAACFVMLSISAISVSAGMHTEEATATTLKTAMQEVSQQEPSKADLPAISDTTKNTFTFKGTRNGKKYHIEAIMDNGEITGLTVNGNSIPSADIPQYQELIIELMGSVPAPIEPVSPVIAPTPLTPLTPEPAIAPNPVYPPDLQPATSGYLVQPPTAPHPALAPMVPEDISDLIRAAFYGDTSRKIKGDFVYNFTGNKNKTYKITIKNGELTELKVDGKKIPKEAYKDYTYLLDEIEVDAQARQMELLARQEEAIARQREQMDRQINHQREMIERTRAAREKELEALNLRQQKEFQMQERNFELQMKAQEEAMRKQEATMEKAMKQHDLAMIEHEKAMEKHEESAKLSKMLIATLNEQLLQDKLIQKDKTHYVQIGPGGLYIDSQKQPEQVFEKYKTLLEKKAGKPMDFTIQYHYNERKKDSSLKQPQPTGNLQDKGVQKHLAAMKRHNELIGLLNTHLEQENLVTSNQPQHIRLTPEGIFINKVQQPEKLFTAYKKIIEQKTGEPFVYTLEYTYKAEN</sequence>
<dbReference type="PANTHER" id="PTHR34978:SF3">
    <property type="entry name" value="SLR0241 PROTEIN"/>
    <property type="match status" value="1"/>
</dbReference>
<feature type="transmembrane region" description="Helical" evidence="2">
    <location>
        <begin position="226"/>
        <end position="248"/>
    </location>
</feature>
<dbReference type="Proteomes" id="UP001168528">
    <property type="component" value="Unassembled WGS sequence"/>
</dbReference>
<dbReference type="EMBL" id="JAUKPO010000004">
    <property type="protein sequence ID" value="MDO1446603.1"/>
    <property type="molecule type" value="Genomic_DNA"/>
</dbReference>
<feature type="transmembrane region" description="Helical" evidence="2">
    <location>
        <begin position="119"/>
        <end position="141"/>
    </location>
</feature>
<feature type="transmembrane region" description="Helical" evidence="2">
    <location>
        <begin position="187"/>
        <end position="206"/>
    </location>
</feature>
<dbReference type="Pfam" id="PF05569">
    <property type="entry name" value="Peptidase_M56"/>
    <property type="match status" value="1"/>
</dbReference>